<sequence>MPYRVIAALAAAGVADTAYLTAVKLLHLSPACPLTGGCADVLTSDYATLFGAVPLAFVGLAAYAGMGALALRGAAATAAGDDAAEAPLRTAALAGGLAMASCSSFLLYLLATQFPGETCPWCLGSAALSFSIAGAALSGMRMRELEDAAAPGAGVVATTLLLCFVGLGSPDGSLAAGGSYDLDYAQPAVTTQSPPNALSLAERLREGGARMYGAFWCSHCYDQKQTFGAEAMAAFPYVECYPEGLHKDTKPADVCLAAPGGLTGFPTWIMPDGQQLIGEQSFDQLEKALDKALAASGSAAVAS</sequence>
<name>A0A2P6VEP5_9CHLO</name>
<comment type="caution">
    <text evidence="12">The sequence shown here is derived from an EMBL/GenBank/DDBJ whole genome shotgun (WGS) entry which is preliminary data.</text>
</comment>
<feature type="domain" description="Thioredoxin" evidence="11">
    <location>
        <begin position="175"/>
        <end position="294"/>
    </location>
</feature>
<evidence type="ECO:0000313" key="13">
    <source>
        <dbReference type="Proteomes" id="UP000239649"/>
    </source>
</evidence>
<evidence type="ECO:0000256" key="8">
    <source>
        <dbReference type="ARBA" id="ARBA00023157"/>
    </source>
</evidence>
<dbReference type="PROSITE" id="PS51352">
    <property type="entry name" value="THIOREDOXIN_2"/>
    <property type="match status" value="1"/>
</dbReference>
<protein>
    <submittedName>
        <fullName evidence="12">Thiol-disulfide oxidoreductase LTO1</fullName>
    </submittedName>
</protein>
<keyword evidence="4" id="KW-0874">Quinone</keyword>
<evidence type="ECO:0000256" key="1">
    <source>
        <dbReference type="ARBA" id="ARBA00004141"/>
    </source>
</evidence>
<dbReference type="GO" id="GO:0048038">
    <property type="term" value="F:quinone binding"/>
    <property type="evidence" value="ECO:0007669"/>
    <property type="project" value="UniProtKB-KW"/>
</dbReference>
<keyword evidence="5 10" id="KW-1133">Transmembrane helix</keyword>
<organism evidence="12 13">
    <name type="scientific">Micractinium conductrix</name>
    <dbReference type="NCBI Taxonomy" id="554055"/>
    <lineage>
        <taxon>Eukaryota</taxon>
        <taxon>Viridiplantae</taxon>
        <taxon>Chlorophyta</taxon>
        <taxon>core chlorophytes</taxon>
        <taxon>Trebouxiophyceae</taxon>
        <taxon>Chlorellales</taxon>
        <taxon>Chlorellaceae</taxon>
        <taxon>Chlorella clade</taxon>
        <taxon>Micractinium</taxon>
    </lineage>
</organism>
<keyword evidence="6" id="KW-0560">Oxidoreductase</keyword>
<evidence type="ECO:0000256" key="7">
    <source>
        <dbReference type="ARBA" id="ARBA00023136"/>
    </source>
</evidence>
<dbReference type="Gene3D" id="3.40.30.10">
    <property type="entry name" value="Glutaredoxin"/>
    <property type="match status" value="1"/>
</dbReference>
<evidence type="ECO:0000313" key="12">
    <source>
        <dbReference type="EMBL" id="PSC72564.1"/>
    </source>
</evidence>
<evidence type="ECO:0000259" key="11">
    <source>
        <dbReference type="PROSITE" id="PS51352"/>
    </source>
</evidence>
<evidence type="ECO:0000256" key="10">
    <source>
        <dbReference type="SAM" id="Phobius"/>
    </source>
</evidence>
<evidence type="ECO:0000256" key="3">
    <source>
        <dbReference type="ARBA" id="ARBA00022692"/>
    </source>
</evidence>
<dbReference type="AlphaFoldDB" id="A0A2P6VEP5"/>
<dbReference type="PANTHER" id="PTHR34573">
    <property type="entry name" value="VKC DOMAIN-CONTAINING PROTEIN"/>
    <property type="match status" value="1"/>
</dbReference>
<evidence type="ECO:0000256" key="6">
    <source>
        <dbReference type="ARBA" id="ARBA00023002"/>
    </source>
</evidence>
<dbReference type="GO" id="GO:0016020">
    <property type="term" value="C:membrane"/>
    <property type="evidence" value="ECO:0007669"/>
    <property type="project" value="UniProtKB-SubCell"/>
</dbReference>
<evidence type="ECO:0000256" key="9">
    <source>
        <dbReference type="ARBA" id="ARBA00023284"/>
    </source>
</evidence>
<accession>A0A2P6VEP5</accession>
<keyword evidence="3 10" id="KW-0812">Transmembrane</keyword>
<keyword evidence="13" id="KW-1185">Reference proteome</keyword>
<keyword evidence="9" id="KW-0676">Redox-active center</keyword>
<keyword evidence="7 10" id="KW-0472">Membrane</keyword>
<dbReference type="GO" id="GO:0016491">
    <property type="term" value="F:oxidoreductase activity"/>
    <property type="evidence" value="ECO:0007669"/>
    <property type="project" value="UniProtKB-KW"/>
</dbReference>
<dbReference type="Pfam" id="PF07884">
    <property type="entry name" value="VKOR"/>
    <property type="match status" value="1"/>
</dbReference>
<dbReference type="InterPro" id="IPR044698">
    <property type="entry name" value="VKOR/LTO1"/>
</dbReference>
<reference evidence="12 13" key="1">
    <citation type="journal article" date="2018" name="Plant J.">
        <title>Genome sequences of Chlorella sorokiniana UTEX 1602 and Micractinium conductrix SAG 241.80: implications to maltose excretion by a green alga.</title>
        <authorList>
            <person name="Arriola M.B."/>
            <person name="Velmurugan N."/>
            <person name="Zhang Y."/>
            <person name="Plunkett M.H."/>
            <person name="Hondzo H."/>
            <person name="Barney B.M."/>
        </authorList>
    </citation>
    <scope>NUCLEOTIDE SEQUENCE [LARGE SCALE GENOMIC DNA]</scope>
    <source>
        <strain evidence="12 13">SAG 241.80</strain>
    </source>
</reference>
<dbReference type="SMART" id="SM00756">
    <property type="entry name" value="VKc"/>
    <property type="match status" value="1"/>
</dbReference>
<dbReference type="CDD" id="cd12916">
    <property type="entry name" value="VKOR_1"/>
    <property type="match status" value="1"/>
</dbReference>
<dbReference type="SUPFAM" id="SSF52833">
    <property type="entry name" value="Thioredoxin-like"/>
    <property type="match status" value="1"/>
</dbReference>
<dbReference type="EMBL" id="LHPF02000010">
    <property type="protein sequence ID" value="PSC72564.1"/>
    <property type="molecule type" value="Genomic_DNA"/>
</dbReference>
<evidence type="ECO:0000256" key="5">
    <source>
        <dbReference type="ARBA" id="ARBA00022989"/>
    </source>
</evidence>
<dbReference type="InterPro" id="IPR038354">
    <property type="entry name" value="VKOR_sf"/>
</dbReference>
<keyword evidence="8" id="KW-1015">Disulfide bond</keyword>
<dbReference type="InterPro" id="IPR012932">
    <property type="entry name" value="VKOR"/>
</dbReference>
<dbReference type="STRING" id="554055.A0A2P6VEP5"/>
<comment type="subcellular location">
    <subcellularLocation>
        <location evidence="1">Membrane</location>
        <topology evidence="1">Multi-pass membrane protein</topology>
    </subcellularLocation>
</comment>
<dbReference type="OrthoDB" id="343052at2759"/>
<proteinExistence type="inferred from homology"/>
<evidence type="ECO:0000256" key="4">
    <source>
        <dbReference type="ARBA" id="ARBA00022719"/>
    </source>
</evidence>
<gene>
    <name evidence="12" type="ORF">C2E20_4263</name>
</gene>
<dbReference type="Gene3D" id="1.20.1440.130">
    <property type="entry name" value="VKOR domain"/>
    <property type="match status" value="1"/>
</dbReference>
<evidence type="ECO:0000256" key="2">
    <source>
        <dbReference type="ARBA" id="ARBA00006214"/>
    </source>
</evidence>
<dbReference type="Proteomes" id="UP000239649">
    <property type="component" value="Unassembled WGS sequence"/>
</dbReference>
<comment type="similarity">
    <text evidence="2">Belongs to the VKOR family.</text>
</comment>
<feature type="transmembrane region" description="Helical" evidence="10">
    <location>
        <begin position="46"/>
        <end position="71"/>
    </location>
</feature>
<dbReference type="InterPro" id="IPR036249">
    <property type="entry name" value="Thioredoxin-like_sf"/>
</dbReference>
<dbReference type="InterPro" id="IPR013766">
    <property type="entry name" value="Thioredoxin_domain"/>
</dbReference>
<feature type="transmembrane region" description="Helical" evidence="10">
    <location>
        <begin position="91"/>
        <end position="111"/>
    </location>
</feature>
<dbReference type="PANTHER" id="PTHR34573:SF1">
    <property type="entry name" value="VITAMIN K EPOXIDE REDUCTASE DOMAIN-CONTAINING PROTEIN"/>
    <property type="match status" value="1"/>
</dbReference>